<keyword evidence="1" id="KW-0732">Signal</keyword>
<gene>
    <name evidence="3" type="ORF">RQP53_01560</name>
</gene>
<feature type="signal peptide" evidence="1">
    <location>
        <begin position="1"/>
        <end position="25"/>
    </location>
</feature>
<organism evidence="3 4">
    <name type="scientific">Roseateles aquae</name>
    <dbReference type="NCBI Taxonomy" id="3077235"/>
    <lineage>
        <taxon>Bacteria</taxon>
        <taxon>Pseudomonadati</taxon>
        <taxon>Pseudomonadota</taxon>
        <taxon>Betaproteobacteria</taxon>
        <taxon>Burkholderiales</taxon>
        <taxon>Sphaerotilaceae</taxon>
        <taxon>Roseateles</taxon>
    </lineage>
</organism>
<proteinExistence type="predicted"/>
<sequence length="273" mass="27590">MNIKNAIRAVAAAATLAAVALPASAGYQVLDGWQLFTPTGNQINIGRLNLVSGSATVEQEVNGSGNAFVGAKFIESGQIFSISYTKENVVGAGDVGIPKPLFDGLQLTFSNVAGVVTGLNPGGGFKYQFTSGNFLMEGDGGVYAAGSIVGLGGNVNSTNIIGATNGDSTVLTVLGAILNPMFDLKDNTGTSLQADLLSGKVLFEAATNNSITGATLSNAKCSFDASKSCRSFVANSGGDAYLVRSIPEPGSLALAGLSLLGLAAIGRRKSNKG</sequence>
<comment type="caution">
    <text evidence="3">The sequence shown here is derived from an EMBL/GenBank/DDBJ whole genome shotgun (WGS) entry which is preliminary data.</text>
</comment>
<name>A0ABU3P5W7_9BURK</name>
<dbReference type="InterPro" id="IPR013424">
    <property type="entry name" value="Ice-binding_C"/>
</dbReference>
<evidence type="ECO:0000259" key="2">
    <source>
        <dbReference type="Pfam" id="PF07589"/>
    </source>
</evidence>
<dbReference type="Pfam" id="PF07589">
    <property type="entry name" value="PEP-CTERM"/>
    <property type="match status" value="1"/>
</dbReference>
<keyword evidence="4" id="KW-1185">Reference proteome</keyword>
<evidence type="ECO:0000313" key="4">
    <source>
        <dbReference type="Proteomes" id="UP001246372"/>
    </source>
</evidence>
<feature type="domain" description="Ice-binding protein C-terminal" evidence="2">
    <location>
        <begin position="245"/>
        <end position="268"/>
    </location>
</feature>
<evidence type="ECO:0000313" key="3">
    <source>
        <dbReference type="EMBL" id="MDT8997956.1"/>
    </source>
</evidence>
<dbReference type="RefSeq" id="WP_315648219.1">
    <property type="nucleotide sequence ID" value="NZ_JAVXZY010000001.1"/>
</dbReference>
<reference evidence="3" key="1">
    <citation type="submission" date="2023-09" db="EMBL/GenBank/DDBJ databases">
        <title>Paucibacter sp. APW11 Genome sequencing and assembly.</title>
        <authorList>
            <person name="Kim I."/>
        </authorList>
    </citation>
    <scope>NUCLEOTIDE SEQUENCE</scope>
    <source>
        <strain evidence="3">APW11</strain>
    </source>
</reference>
<accession>A0ABU3P5W7</accession>
<feature type="chain" id="PRO_5046707752" evidence="1">
    <location>
        <begin position="26"/>
        <end position="273"/>
    </location>
</feature>
<protein>
    <submittedName>
        <fullName evidence="3">PEP-CTERM sorting domain-containing protein</fullName>
    </submittedName>
</protein>
<dbReference type="Proteomes" id="UP001246372">
    <property type="component" value="Unassembled WGS sequence"/>
</dbReference>
<dbReference type="EMBL" id="JAVXZY010000001">
    <property type="protein sequence ID" value="MDT8997956.1"/>
    <property type="molecule type" value="Genomic_DNA"/>
</dbReference>
<evidence type="ECO:0000256" key="1">
    <source>
        <dbReference type="SAM" id="SignalP"/>
    </source>
</evidence>